<accession>A0AAD4GZL6</accession>
<gene>
    <name evidence="2" type="ORF">FE257_004720</name>
</gene>
<dbReference type="InterPro" id="IPR021833">
    <property type="entry name" value="DUF3425"/>
</dbReference>
<organism evidence="2 3">
    <name type="scientific">Aspergillus nanangensis</name>
    <dbReference type="NCBI Taxonomy" id="2582783"/>
    <lineage>
        <taxon>Eukaryota</taxon>
        <taxon>Fungi</taxon>
        <taxon>Dikarya</taxon>
        <taxon>Ascomycota</taxon>
        <taxon>Pezizomycotina</taxon>
        <taxon>Eurotiomycetes</taxon>
        <taxon>Eurotiomycetidae</taxon>
        <taxon>Eurotiales</taxon>
        <taxon>Aspergillaceae</taxon>
        <taxon>Aspergillus</taxon>
        <taxon>Aspergillus subgen. Circumdati</taxon>
    </lineage>
</organism>
<evidence type="ECO:0008006" key="4">
    <source>
        <dbReference type="Google" id="ProtNLM"/>
    </source>
</evidence>
<evidence type="ECO:0000313" key="2">
    <source>
        <dbReference type="EMBL" id="KAF9895091.1"/>
    </source>
</evidence>
<dbReference type="Pfam" id="PF11905">
    <property type="entry name" value="DUF3425"/>
    <property type="match status" value="1"/>
</dbReference>
<proteinExistence type="predicted"/>
<dbReference type="PANTHER" id="PTHR38116">
    <property type="entry name" value="CHROMOSOME 7, WHOLE GENOME SHOTGUN SEQUENCE"/>
    <property type="match status" value="1"/>
</dbReference>
<reference evidence="2" key="2">
    <citation type="submission" date="2020-02" db="EMBL/GenBank/DDBJ databases">
        <authorList>
            <person name="Gilchrist C.L.M."/>
            <person name="Chooi Y.-H."/>
        </authorList>
    </citation>
    <scope>NUCLEOTIDE SEQUENCE</scope>
    <source>
        <strain evidence="2">MST-FP2251</strain>
    </source>
</reference>
<evidence type="ECO:0000313" key="3">
    <source>
        <dbReference type="Proteomes" id="UP001194746"/>
    </source>
</evidence>
<evidence type="ECO:0000256" key="1">
    <source>
        <dbReference type="SAM" id="MobiDB-lite"/>
    </source>
</evidence>
<dbReference type="PANTHER" id="PTHR38116:SF8">
    <property type="entry name" value="BZIP DOMAIN-CONTAINING PROTEIN"/>
    <property type="match status" value="1"/>
</dbReference>
<feature type="region of interest" description="Disordered" evidence="1">
    <location>
        <begin position="1"/>
        <end position="66"/>
    </location>
</feature>
<sequence length="277" mass="31966">MAHQLHSHLNPETPTGEVDDWKGLTDPKERRRRQNRINQRAFRQRKQGRRSSPKEAISPPTIEEPSERVLVLRQQPPQQKDEARCLNNAALATLLEQFSSAVYQSYILGLPHADHLLTLSKVNVFRAFATNMKILGMAPGIEWMHDDAISPFNTMQPGFIEDSDLPVALRPTTLQLTIQHHPWLDFFPYPRMRDNLVLAGDGWDDEQLCVDIMGFWDESVDSGGLLVWGEPSDPDNWEVTEQFLRKYPWLVRGCQGLIEATNRWRATRGENLIFRYL</sequence>
<keyword evidence="3" id="KW-1185">Reference proteome</keyword>
<reference evidence="2" key="1">
    <citation type="journal article" date="2019" name="Beilstein J. Org. Chem.">
        <title>Nanangenines: drimane sesquiterpenoids as the dominant metabolite cohort of a novel Australian fungus, Aspergillus nanangensis.</title>
        <authorList>
            <person name="Lacey H.J."/>
            <person name="Gilchrist C.L.M."/>
            <person name="Crombie A."/>
            <person name="Kalaitzis J.A."/>
            <person name="Vuong D."/>
            <person name="Rutledge P.J."/>
            <person name="Turner P."/>
            <person name="Pitt J.I."/>
            <person name="Lacey E."/>
            <person name="Chooi Y.H."/>
            <person name="Piggott A.M."/>
        </authorList>
    </citation>
    <scope>NUCLEOTIDE SEQUENCE</scope>
    <source>
        <strain evidence="2">MST-FP2251</strain>
    </source>
</reference>
<comment type="caution">
    <text evidence="2">The sequence shown here is derived from an EMBL/GenBank/DDBJ whole genome shotgun (WGS) entry which is preliminary data.</text>
</comment>
<protein>
    <recommendedName>
        <fullName evidence="4">BZIP domain-containing protein</fullName>
    </recommendedName>
</protein>
<dbReference type="EMBL" id="VCAU01000002">
    <property type="protein sequence ID" value="KAF9895091.1"/>
    <property type="molecule type" value="Genomic_DNA"/>
</dbReference>
<name>A0AAD4GZL6_ASPNN</name>
<dbReference type="Proteomes" id="UP001194746">
    <property type="component" value="Unassembled WGS sequence"/>
</dbReference>
<feature type="compositionally biased region" description="Basic and acidic residues" evidence="1">
    <location>
        <begin position="19"/>
        <end position="29"/>
    </location>
</feature>
<feature type="compositionally biased region" description="Basic residues" evidence="1">
    <location>
        <begin position="42"/>
        <end position="51"/>
    </location>
</feature>
<dbReference type="AlphaFoldDB" id="A0AAD4GZL6"/>